<dbReference type="InterPro" id="IPR029058">
    <property type="entry name" value="AB_hydrolase_fold"/>
</dbReference>
<dbReference type="GO" id="GO:0016298">
    <property type="term" value="F:lipase activity"/>
    <property type="evidence" value="ECO:0007669"/>
    <property type="project" value="InterPro"/>
</dbReference>
<dbReference type="Pfam" id="PF00151">
    <property type="entry name" value="Lipase"/>
    <property type="match status" value="1"/>
</dbReference>
<proteinExistence type="inferred from homology"/>
<dbReference type="SUPFAM" id="SSF53474">
    <property type="entry name" value="alpha/beta-Hydrolases"/>
    <property type="match status" value="1"/>
</dbReference>
<protein>
    <recommendedName>
        <fullName evidence="5">Lipase domain-containing protein</fullName>
    </recommendedName>
</protein>
<dbReference type="GO" id="GO:0016042">
    <property type="term" value="P:lipid catabolic process"/>
    <property type="evidence" value="ECO:0007669"/>
    <property type="project" value="TreeGrafter"/>
</dbReference>
<dbReference type="EMBL" id="GDQN01003934">
    <property type="protein sequence ID" value="JAT87120.1"/>
    <property type="molecule type" value="Transcribed_RNA"/>
</dbReference>
<dbReference type="GO" id="GO:0005615">
    <property type="term" value="C:extracellular space"/>
    <property type="evidence" value="ECO:0007669"/>
    <property type="project" value="TreeGrafter"/>
</dbReference>
<evidence type="ECO:0000259" key="5">
    <source>
        <dbReference type="Pfam" id="PF00151"/>
    </source>
</evidence>
<evidence type="ECO:0000256" key="2">
    <source>
        <dbReference type="ARBA" id="ARBA00010701"/>
    </source>
</evidence>
<feature type="domain" description="Lipase" evidence="5">
    <location>
        <begin position="3"/>
        <end position="159"/>
    </location>
</feature>
<dbReference type="InterPro" id="IPR013818">
    <property type="entry name" value="Lipase"/>
</dbReference>
<sequence>MMGEAGRCALDNDILIPRITGLDPSGPLFQGLVKYPALDKASAYFVDVIHTDTGKYGSKTSMGTVDFYPNYKKTNAKQPGCPDGKFEQLSPEDRCSHDRAVLLFCEGTRNPHTLMAAGAKNFDDWQKQNGTTDDINYIGPLTDFTVSGNYYLTTNSESLYSKGEEGLKPPSQ</sequence>
<accession>A0A1E1WJD1</accession>
<dbReference type="Gene3D" id="3.40.50.1820">
    <property type="entry name" value="alpha/beta hydrolase"/>
    <property type="match status" value="1"/>
</dbReference>
<dbReference type="InterPro" id="IPR000734">
    <property type="entry name" value="TAG_lipase"/>
</dbReference>
<reference evidence="6" key="1">
    <citation type="submission" date="2015-09" db="EMBL/GenBank/DDBJ databases">
        <title>De novo assembly of Pectinophora gossypiella (Pink Bollworm) gut transcriptome.</title>
        <authorList>
            <person name="Tassone E.E."/>
        </authorList>
    </citation>
    <scope>NUCLEOTIDE SEQUENCE</scope>
</reference>
<name>A0A1E1WJD1_PECGO</name>
<evidence type="ECO:0000256" key="1">
    <source>
        <dbReference type="ARBA" id="ARBA00004613"/>
    </source>
</evidence>
<organism evidence="6">
    <name type="scientific">Pectinophora gossypiella</name>
    <name type="common">Cotton pink bollworm</name>
    <name type="synonym">Depressaria gossypiella</name>
    <dbReference type="NCBI Taxonomy" id="13191"/>
    <lineage>
        <taxon>Eukaryota</taxon>
        <taxon>Metazoa</taxon>
        <taxon>Ecdysozoa</taxon>
        <taxon>Arthropoda</taxon>
        <taxon>Hexapoda</taxon>
        <taxon>Insecta</taxon>
        <taxon>Pterygota</taxon>
        <taxon>Neoptera</taxon>
        <taxon>Endopterygota</taxon>
        <taxon>Lepidoptera</taxon>
        <taxon>Glossata</taxon>
        <taxon>Ditrysia</taxon>
        <taxon>Gelechioidea</taxon>
        <taxon>Gelechiidae</taxon>
        <taxon>Apatetrinae</taxon>
        <taxon>Pectinophora</taxon>
    </lineage>
</organism>
<evidence type="ECO:0000256" key="3">
    <source>
        <dbReference type="ARBA" id="ARBA00022525"/>
    </source>
</evidence>
<dbReference type="PANTHER" id="PTHR11610:SF173">
    <property type="entry name" value="LIPASE DOMAIN-CONTAINING PROTEIN-RELATED"/>
    <property type="match status" value="1"/>
</dbReference>
<keyword evidence="3" id="KW-0964">Secreted</keyword>
<comment type="similarity">
    <text evidence="2 4">Belongs to the AB hydrolase superfamily. Lipase family.</text>
</comment>
<dbReference type="AlphaFoldDB" id="A0A1E1WJD1"/>
<evidence type="ECO:0000313" key="6">
    <source>
        <dbReference type="EMBL" id="JAT87120.1"/>
    </source>
</evidence>
<dbReference type="PANTHER" id="PTHR11610">
    <property type="entry name" value="LIPASE"/>
    <property type="match status" value="1"/>
</dbReference>
<gene>
    <name evidence="6" type="ORF">g.3392</name>
</gene>
<evidence type="ECO:0000256" key="4">
    <source>
        <dbReference type="RuleBase" id="RU004262"/>
    </source>
</evidence>
<dbReference type="OrthoDB" id="7407350at2759"/>
<dbReference type="GO" id="GO:0017171">
    <property type="term" value="F:serine hydrolase activity"/>
    <property type="evidence" value="ECO:0007669"/>
    <property type="project" value="TreeGrafter"/>
</dbReference>
<comment type="subcellular location">
    <subcellularLocation>
        <location evidence="1">Secreted</location>
    </subcellularLocation>
</comment>